<evidence type="ECO:0000313" key="2">
    <source>
        <dbReference type="EMBL" id="MBB3874414.1"/>
    </source>
</evidence>
<reference evidence="2 3" key="1">
    <citation type="submission" date="2020-08" db="EMBL/GenBank/DDBJ databases">
        <title>Genomic Encyclopedia of Type Strains, Phase IV (KMG-IV): sequencing the most valuable type-strain genomes for metagenomic binning, comparative biology and taxonomic classification.</title>
        <authorList>
            <person name="Goeker M."/>
        </authorList>
    </citation>
    <scope>NUCLEOTIDE SEQUENCE [LARGE SCALE GENOMIC DNA]</scope>
    <source>
        <strain evidence="2 3">DSM 15581</strain>
    </source>
</reference>
<keyword evidence="1" id="KW-0812">Transmembrane</keyword>
<keyword evidence="1" id="KW-1133">Transmembrane helix</keyword>
<keyword evidence="3" id="KW-1185">Reference proteome</keyword>
<comment type="caution">
    <text evidence="2">The sequence shown here is derived from an EMBL/GenBank/DDBJ whole genome shotgun (WGS) entry which is preliminary data.</text>
</comment>
<organism evidence="2 3">
    <name type="scientific">Sphingomonas aquatilis</name>
    <dbReference type="NCBI Taxonomy" id="93063"/>
    <lineage>
        <taxon>Bacteria</taxon>
        <taxon>Pseudomonadati</taxon>
        <taxon>Pseudomonadota</taxon>
        <taxon>Alphaproteobacteria</taxon>
        <taxon>Sphingomonadales</taxon>
        <taxon>Sphingomonadaceae</taxon>
        <taxon>Sphingomonas</taxon>
    </lineage>
</organism>
<name>A0AAW3TS41_9SPHN</name>
<sequence>MADTPPSAAGGILIALCSIGGTAIGLMQGQVTIGFLAGLAIGAAGAVAVWLRDRRR</sequence>
<accession>A0AAW3TS41</accession>
<gene>
    <name evidence="2" type="ORF">GGR47_000630</name>
</gene>
<dbReference type="RefSeq" id="WP_167509715.1">
    <property type="nucleotide sequence ID" value="NZ_JACIDB010000001.1"/>
</dbReference>
<keyword evidence="1" id="KW-0472">Membrane</keyword>
<protein>
    <submittedName>
        <fullName evidence="2">Uncharacterized protein</fullName>
    </submittedName>
</protein>
<proteinExistence type="predicted"/>
<feature type="transmembrane region" description="Helical" evidence="1">
    <location>
        <begin position="33"/>
        <end position="51"/>
    </location>
</feature>
<feature type="transmembrane region" description="Helical" evidence="1">
    <location>
        <begin position="7"/>
        <end position="27"/>
    </location>
</feature>
<evidence type="ECO:0000256" key="1">
    <source>
        <dbReference type="SAM" id="Phobius"/>
    </source>
</evidence>
<evidence type="ECO:0000313" key="3">
    <source>
        <dbReference type="Proteomes" id="UP000528945"/>
    </source>
</evidence>
<dbReference type="Proteomes" id="UP000528945">
    <property type="component" value="Unassembled WGS sequence"/>
</dbReference>
<dbReference type="EMBL" id="JACIDB010000001">
    <property type="protein sequence ID" value="MBB3874414.1"/>
    <property type="molecule type" value="Genomic_DNA"/>
</dbReference>
<dbReference type="AlphaFoldDB" id="A0AAW3TS41"/>